<evidence type="ECO:0000313" key="3">
    <source>
        <dbReference type="EMBL" id="GLT14043.1"/>
    </source>
</evidence>
<reference evidence="4" key="1">
    <citation type="journal article" date="2019" name="Int. J. Syst. Evol. Microbiol.">
        <title>The Global Catalogue of Microorganisms (GCM) 10K type strain sequencing project: providing services to taxonomists for standard genome sequencing and annotation.</title>
        <authorList>
            <consortium name="The Broad Institute Genomics Platform"/>
            <consortium name="The Broad Institute Genome Sequencing Center for Infectious Disease"/>
            <person name="Wu L."/>
            <person name="Ma J."/>
        </authorList>
    </citation>
    <scope>NUCLEOTIDE SEQUENCE [LARGE SCALE GENOMIC DNA]</scope>
    <source>
        <strain evidence="4">NBRC 111146</strain>
    </source>
</reference>
<dbReference type="Proteomes" id="UP001157156">
    <property type="component" value="Unassembled WGS sequence"/>
</dbReference>
<evidence type="ECO:0000313" key="4">
    <source>
        <dbReference type="Proteomes" id="UP001157156"/>
    </source>
</evidence>
<dbReference type="RefSeq" id="WP_089124404.1">
    <property type="nucleotide sequence ID" value="NZ_BSPV01000003.1"/>
</dbReference>
<evidence type="ECO:0000256" key="2">
    <source>
        <dbReference type="SAM" id="Phobius"/>
    </source>
</evidence>
<feature type="compositionally biased region" description="Acidic residues" evidence="1">
    <location>
        <begin position="210"/>
        <end position="220"/>
    </location>
</feature>
<comment type="caution">
    <text evidence="3">The sequence shown here is derived from an EMBL/GenBank/DDBJ whole genome shotgun (WGS) entry which is preliminary data.</text>
</comment>
<feature type="transmembrane region" description="Helical" evidence="2">
    <location>
        <begin position="445"/>
        <end position="464"/>
    </location>
</feature>
<accession>A0ABQ6ELN4</accession>
<name>A0ABQ6ELN4_9VIBR</name>
<keyword evidence="2" id="KW-0472">Membrane</keyword>
<gene>
    <name evidence="3" type="ORF">GCM10007931_10170</name>
</gene>
<protein>
    <submittedName>
        <fullName evidence="3">Uncharacterized protein</fullName>
    </submittedName>
</protein>
<dbReference type="EMBL" id="BSPV01000003">
    <property type="protein sequence ID" value="GLT14043.1"/>
    <property type="molecule type" value="Genomic_DNA"/>
</dbReference>
<keyword evidence="2" id="KW-0812">Transmembrane</keyword>
<evidence type="ECO:0000256" key="1">
    <source>
        <dbReference type="SAM" id="MobiDB-lite"/>
    </source>
</evidence>
<keyword evidence="4" id="KW-1185">Reference proteome</keyword>
<proteinExistence type="predicted"/>
<feature type="region of interest" description="Disordered" evidence="1">
    <location>
        <begin position="189"/>
        <end position="266"/>
    </location>
</feature>
<feature type="compositionally biased region" description="Low complexity" evidence="1">
    <location>
        <begin position="247"/>
        <end position="264"/>
    </location>
</feature>
<organism evidence="3 4">
    <name type="scientific">Vibrio algivorus</name>
    <dbReference type="NCBI Taxonomy" id="1667024"/>
    <lineage>
        <taxon>Bacteria</taxon>
        <taxon>Pseudomonadati</taxon>
        <taxon>Pseudomonadota</taxon>
        <taxon>Gammaproteobacteria</taxon>
        <taxon>Vibrionales</taxon>
        <taxon>Vibrionaceae</taxon>
        <taxon>Vibrio</taxon>
    </lineage>
</organism>
<sequence length="467" mass="52317">MKWILLFFVFVFSNIYTIPVKAETVDKVILKARCTFYKSEPVYFDTYLSSKPHSLCLPYLSSLDTELCLDNPQVVSNGIWCKATSANVRIAAYDGSFSPFSGCPATHPVETSDGRCQIEPTFCSDSSIQKQFQNEQYSCQLNNPNSSFYETVFNWSCVDNESNNSPDVSTSCNYDKKDCIQGLTCESETNPETPICNPENEECALPPETPPEEIPEESTNPDDLNSNPNPCELGIDLCNNSDTPFTDDPNQNPDSSSLSDNPNLTEGDNALYKEAVITNQHLENMNHKMKEFITNYDSKSDQNNKLYKAQLGQQTEINKKLGQQLSGTTQTNKHLDNIENEMNKSFCDKNPEYPDCNKTPFGDLPDFTQSNHFSTVFDSSKFAELSQKKDDLTQQIQDKINQFKTDLNIAPSFSGGSYSDENITLSGRWGTVSTSNSYWSDNSSLISTAIIALCSLVAFSIIIVRRR</sequence>
<keyword evidence="2" id="KW-1133">Transmembrane helix</keyword>